<evidence type="ECO:0000256" key="7">
    <source>
        <dbReference type="SAM" id="Phobius"/>
    </source>
</evidence>
<keyword evidence="5 7" id="KW-1133">Transmembrane helix</keyword>
<dbReference type="PANTHER" id="PTHR34951:SF1">
    <property type="entry name" value="B6F COMPLEX SUBUNIT, PUTATIVE, EXPRESSED-RELATED"/>
    <property type="match status" value="1"/>
</dbReference>
<sequence>MASMALPASGYSLRLAPGRSNSSKVVYVTPYTGLGLYNKISSLSRPISNAHGFTMAVQNSLKVGKKTGGGALFAKCNAAGEIFQIAAIMNGLVLVGVAVGFVLLRVETAFEESD</sequence>
<evidence type="ECO:0000256" key="6">
    <source>
        <dbReference type="ARBA" id="ARBA00023136"/>
    </source>
</evidence>
<dbReference type="SUPFAM" id="SSF103441">
    <property type="entry name" value="PetM subunit of the cytochrome b6f complex"/>
    <property type="match status" value="1"/>
</dbReference>
<keyword evidence="2" id="KW-0813">Transport</keyword>
<keyword evidence="9" id="KW-1185">Reference proteome</keyword>
<dbReference type="InterPro" id="IPR053333">
    <property type="entry name" value="Cytochrome_b6-f_sub7"/>
</dbReference>
<accession>A0AAD5ZXU6</accession>
<evidence type="ECO:0000256" key="2">
    <source>
        <dbReference type="ARBA" id="ARBA00022448"/>
    </source>
</evidence>
<evidence type="ECO:0000256" key="3">
    <source>
        <dbReference type="ARBA" id="ARBA00022692"/>
    </source>
</evidence>
<dbReference type="Pfam" id="PF08041">
    <property type="entry name" value="PetM"/>
    <property type="match status" value="1"/>
</dbReference>
<dbReference type="HAMAP" id="MF_00396">
    <property type="entry name" value="Cytb6_f_PetM"/>
    <property type="match status" value="1"/>
</dbReference>
<dbReference type="PANTHER" id="PTHR34951">
    <property type="entry name" value="B6F COMPLEX SUBUNIT, PUTATIVE, EXPRESSED-RELATED"/>
    <property type="match status" value="1"/>
</dbReference>
<evidence type="ECO:0000256" key="5">
    <source>
        <dbReference type="ARBA" id="ARBA00022989"/>
    </source>
</evidence>
<protein>
    <recommendedName>
        <fullName evidence="10">Cytochrome b6-f complex subunit 7</fullName>
    </recommendedName>
</protein>
<evidence type="ECO:0000313" key="9">
    <source>
        <dbReference type="Proteomes" id="UP001210211"/>
    </source>
</evidence>
<comment type="subcellular location">
    <subcellularLocation>
        <location evidence="1">Membrane</location>
        <topology evidence="1">Single-pass membrane protein</topology>
    </subcellularLocation>
</comment>
<dbReference type="GO" id="GO:0009512">
    <property type="term" value="C:cytochrome b6f complex"/>
    <property type="evidence" value="ECO:0007669"/>
    <property type="project" value="InterPro"/>
</dbReference>
<evidence type="ECO:0000256" key="4">
    <source>
        <dbReference type="ARBA" id="ARBA00022982"/>
    </source>
</evidence>
<comment type="caution">
    <text evidence="8">The sequence shown here is derived from an EMBL/GenBank/DDBJ whole genome shotgun (WGS) entry which is preliminary data.</text>
</comment>
<organism evidence="8 9">
    <name type="scientific">Rhynchospora tenuis</name>
    <dbReference type="NCBI Taxonomy" id="198213"/>
    <lineage>
        <taxon>Eukaryota</taxon>
        <taxon>Viridiplantae</taxon>
        <taxon>Streptophyta</taxon>
        <taxon>Embryophyta</taxon>
        <taxon>Tracheophyta</taxon>
        <taxon>Spermatophyta</taxon>
        <taxon>Magnoliopsida</taxon>
        <taxon>Liliopsida</taxon>
        <taxon>Poales</taxon>
        <taxon>Cyperaceae</taxon>
        <taxon>Cyperoideae</taxon>
        <taxon>Rhynchosporeae</taxon>
        <taxon>Rhynchospora</taxon>
    </lineage>
</organism>
<dbReference type="EMBL" id="JAMRDG010000001">
    <property type="protein sequence ID" value="KAJ3706066.1"/>
    <property type="molecule type" value="Genomic_DNA"/>
</dbReference>
<keyword evidence="6 7" id="KW-0472">Membrane</keyword>
<evidence type="ECO:0000256" key="1">
    <source>
        <dbReference type="ARBA" id="ARBA00004167"/>
    </source>
</evidence>
<dbReference type="InterPro" id="IPR012595">
    <property type="entry name" value="PetM_cyt_b6/f_cplx_su7"/>
</dbReference>
<keyword evidence="3 7" id="KW-0812">Transmembrane</keyword>
<feature type="transmembrane region" description="Helical" evidence="7">
    <location>
        <begin position="82"/>
        <end position="104"/>
    </location>
</feature>
<proteinExistence type="inferred from homology"/>
<reference evidence="8 9" key="1">
    <citation type="journal article" date="2022" name="Cell">
        <title>Repeat-based holocentromeres influence genome architecture and karyotype evolution.</title>
        <authorList>
            <person name="Hofstatter P.G."/>
            <person name="Thangavel G."/>
            <person name="Lux T."/>
            <person name="Neumann P."/>
            <person name="Vondrak T."/>
            <person name="Novak P."/>
            <person name="Zhang M."/>
            <person name="Costa L."/>
            <person name="Castellani M."/>
            <person name="Scott A."/>
            <person name="Toegelov H."/>
            <person name="Fuchs J."/>
            <person name="Mata-Sucre Y."/>
            <person name="Dias Y."/>
            <person name="Vanzela A.L.L."/>
            <person name="Huettel B."/>
            <person name="Almeida C.C.S."/>
            <person name="Simkova H."/>
            <person name="Souza G."/>
            <person name="Pedrosa-Harand A."/>
            <person name="Macas J."/>
            <person name="Mayer K.F.X."/>
            <person name="Houben A."/>
            <person name="Marques A."/>
        </authorList>
    </citation>
    <scope>NUCLEOTIDE SEQUENCE [LARGE SCALE GENOMIC DNA]</scope>
    <source>
        <strain evidence="8">RhyTen1mFocal</strain>
    </source>
</reference>
<name>A0AAD5ZXU6_9POAL</name>
<dbReference type="GO" id="GO:0016020">
    <property type="term" value="C:membrane"/>
    <property type="evidence" value="ECO:0007669"/>
    <property type="project" value="UniProtKB-SubCell"/>
</dbReference>
<evidence type="ECO:0000313" key="8">
    <source>
        <dbReference type="EMBL" id="KAJ3706066.1"/>
    </source>
</evidence>
<evidence type="ECO:0008006" key="10">
    <source>
        <dbReference type="Google" id="ProtNLM"/>
    </source>
</evidence>
<keyword evidence="4" id="KW-0249">Electron transport</keyword>
<dbReference type="Proteomes" id="UP001210211">
    <property type="component" value="Unassembled WGS sequence"/>
</dbReference>
<gene>
    <name evidence="8" type="ORF">LUZ61_009771</name>
</gene>
<dbReference type="AlphaFoldDB" id="A0AAD5ZXU6"/>